<dbReference type="SUPFAM" id="SSF53474">
    <property type="entry name" value="alpha/beta-Hydrolases"/>
    <property type="match status" value="1"/>
</dbReference>
<comment type="caution">
    <text evidence="6">The sequence shown here is derived from an EMBL/GenBank/DDBJ whole genome shotgun (WGS) entry which is preliminary data.</text>
</comment>
<protein>
    <recommendedName>
        <fullName evidence="5">Carboxylesterase type B domain-containing protein</fullName>
    </recommendedName>
</protein>
<dbReference type="AlphaFoldDB" id="A0ABD2PFL0"/>
<accession>A0ABD2PFL0</accession>
<feature type="domain" description="Carboxylesterase type B" evidence="5">
    <location>
        <begin position="28"/>
        <end position="570"/>
    </location>
</feature>
<dbReference type="InterPro" id="IPR029058">
    <property type="entry name" value="AB_hydrolase_fold"/>
</dbReference>
<dbReference type="PROSITE" id="PS00941">
    <property type="entry name" value="CARBOXYLESTERASE_B_2"/>
    <property type="match status" value="1"/>
</dbReference>
<feature type="chain" id="PRO_5044870236" description="Carboxylesterase type B domain-containing protein" evidence="4">
    <location>
        <begin position="21"/>
        <end position="615"/>
    </location>
</feature>
<evidence type="ECO:0000259" key="5">
    <source>
        <dbReference type="Pfam" id="PF00135"/>
    </source>
</evidence>
<dbReference type="InterPro" id="IPR019819">
    <property type="entry name" value="Carboxylesterase_B_CS"/>
</dbReference>
<dbReference type="Proteomes" id="UP001516400">
    <property type="component" value="Unassembled WGS sequence"/>
</dbReference>
<evidence type="ECO:0000256" key="4">
    <source>
        <dbReference type="SAM" id="SignalP"/>
    </source>
</evidence>
<evidence type="ECO:0000313" key="6">
    <source>
        <dbReference type="EMBL" id="KAL3289628.1"/>
    </source>
</evidence>
<keyword evidence="2 4" id="KW-0732">Signal</keyword>
<dbReference type="Gene3D" id="3.40.50.1820">
    <property type="entry name" value="alpha/beta hydrolase"/>
    <property type="match status" value="1"/>
</dbReference>
<evidence type="ECO:0000256" key="2">
    <source>
        <dbReference type="ARBA" id="ARBA00022729"/>
    </source>
</evidence>
<evidence type="ECO:0000256" key="1">
    <source>
        <dbReference type="ARBA" id="ARBA00005964"/>
    </source>
</evidence>
<gene>
    <name evidence="6" type="ORF">HHI36_023038</name>
</gene>
<reference evidence="6 7" key="1">
    <citation type="journal article" date="2021" name="BMC Biol.">
        <title>Horizontally acquired antibacterial genes associated with adaptive radiation of ladybird beetles.</title>
        <authorList>
            <person name="Li H.S."/>
            <person name="Tang X.F."/>
            <person name="Huang Y.H."/>
            <person name="Xu Z.Y."/>
            <person name="Chen M.L."/>
            <person name="Du X.Y."/>
            <person name="Qiu B.Y."/>
            <person name="Chen P.T."/>
            <person name="Zhang W."/>
            <person name="Slipinski A."/>
            <person name="Escalona H.E."/>
            <person name="Waterhouse R.M."/>
            <person name="Zwick A."/>
            <person name="Pang H."/>
        </authorList>
    </citation>
    <scope>NUCLEOTIDE SEQUENCE [LARGE SCALE GENOMIC DNA]</scope>
    <source>
        <strain evidence="6">SYSU2018</strain>
    </source>
</reference>
<keyword evidence="3" id="KW-0325">Glycoprotein</keyword>
<sequence length="615" mass="69433">MIRLTLFNLFTLYFLQIFGAKERADRLPVISIPNQGDIKGVEISKNRVHKIIAYYGIPYAQAPLKNLRFAPPVTDPMPSWEGVRNLTSFMPSCLQNTEDFRDEDLPFIKLIANSTDMDLNEDCLYLNVFVPTGNVPAGGFATIIWLHPGHFTTGSPAFWNPHTLVYRQRVIVITVAFRINIFGFLTTMDGEAPGNFGLMDQQAAMTWVKNNIEKFSGNPNNICLMGYGTGGTSIGIHMINPESKGLFHKAIIMSGNILSSMEIKTPIEEKEYLDNIAHTFGCIRTPTSQLIDCLRRAEGKDLIQFTSNTNWKPVIDAGLSNSSNGFIPKPPNEYFEKGEFHQIPILTGYTNMEKVLGVKGLDQIKNMSEPASSDYLNSLLREVITSDTIFPNISDPNCASNNTEHITDSIMFFYGSTNPSADSKEIRKIIADFTTEKNYAASTFLLATYCSKSQPTFMYRFDMKPVTASAVEQLPDWVTVPHLFDLLYLWGVPYWTSVDETQWAYSDKRIADTIMSLWTNFAKSSDPTVGSIYPIIWEPFKEDKPGVLIINGTFDMSHSKNFNYKAFEFWNNYYPKVVKMASQCCSYTDSAAKMSIPCSKLFILFVIFNVLFEML</sequence>
<dbReference type="InterPro" id="IPR002018">
    <property type="entry name" value="CarbesteraseB"/>
</dbReference>
<evidence type="ECO:0000256" key="3">
    <source>
        <dbReference type="ARBA" id="ARBA00023180"/>
    </source>
</evidence>
<feature type="signal peptide" evidence="4">
    <location>
        <begin position="1"/>
        <end position="20"/>
    </location>
</feature>
<dbReference type="Pfam" id="PF00135">
    <property type="entry name" value="COesterase"/>
    <property type="match status" value="1"/>
</dbReference>
<keyword evidence="7" id="KW-1185">Reference proteome</keyword>
<evidence type="ECO:0000313" key="7">
    <source>
        <dbReference type="Proteomes" id="UP001516400"/>
    </source>
</evidence>
<dbReference type="PANTHER" id="PTHR43903">
    <property type="entry name" value="NEUROLIGIN"/>
    <property type="match status" value="1"/>
</dbReference>
<dbReference type="InterPro" id="IPR051093">
    <property type="entry name" value="Neuroligin/BSAL"/>
</dbReference>
<dbReference type="EMBL" id="JABFTP020000186">
    <property type="protein sequence ID" value="KAL3289628.1"/>
    <property type="molecule type" value="Genomic_DNA"/>
</dbReference>
<name>A0ABD2PFL0_9CUCU</name>
<comment type="similarity">
    <text evidence="1">Belongs to the type-B carboxylesterase/lipase family.</text>
</comment>
<organism evidence="6 7">
    <name type="scientific">Cryptolaemus montrouzieri</name>
    <dbReference type="NCBI Taxonomy" id="559131"/>
    <lineage>
        <taxon>Eukaryota</taxon>
        <taxon>Metazoa</taxon>
        <taxon>Ecdysozoa</taxon>
        <taxon>Arthropoda</taxon>
        <taxon>Hexapoda</taxon>
        <taxon>Insecta</taxon>
        <taxon>Pterygota</taxon>
        <taxon>Neoptera</taxon>
        <taxon>Endopterygota</taxon>
        <taxon>Coleoptera</taxon>
        <taxon>Polyphaga</taxon>
        <taxon>Cucujiformia</taxon>
        <taxon>Coccinelloidea</taxon>
        <taxon>Coccinellidae</taxon>
        <taxon>Scymninae</taxon>
        <taxon>Scymnini</taxon>
        <taxon>Cryptolaemus</taxon>
    </lineage>
</organism>
<proteinExistence type="inferred from homology"/>